<dbReference type="AlphaFoldDB" id="A0A7J6UQA8"/>
<feature type="domain" description="N-acetyltransferase" evidence="4">
    <location>
        <begin position="31"/>
        <end position="185"/>
    </location>
</feature>
<keyword evidence="2 5" id="KW-0808">Transferase</keyword>
<accession>A0A7J6UQA8</accession>
<keyword evidence="3" id="KW-0012">Acyltransferase</keyword>
<evidence type="ECO:0000256" key="1">
    <source>
        <dbReference type="ARBA" id="ARBA00009342"/>
    </source>
</evidence>
<feature type="non-terminal residue" evidence="5">
    <location>
        <position position="1"/>
    </location>
</feature>
<gene>
    <name evidence="5" type="primary">NAT9_1</name>
    <name evidence="5" type="ORF">FOZ63_025020</name>
</gene>
<name>A0A7J6UQA8_PEROL</name>
<sequence length="185" mass="21002">EDVRIEGKRCILVPYKREMVETYHSWMANSEQLREDTESELLTPEEEYEMQASWHDDDDKLIFIVLDKSREADPRLGKVAAGGAMCGDVGCFVSEVEDEDHPGRTFKEAEVSVMTAVPSSRRKGIAKEAVTLVEEYCRTALGVDRFIAKIRLSNKSSRLMFASLGYTEVKIVECFGEVHCLKTFH</sequence>
<dbReference type="Gene3D" id="3.40.630.30">
    <property type="match status" value="1"/>
</dbReference>
<reference evidence="5 6" key="1">
    <citation type="submission" date="2020-04" db="EMBL/GenBank/DDBJ databases">
        <title>Perkinsus olseni comparative genomics.</title>
        <authorList>
            <person name="Bogema D.R."/>
        </authorList>
    </citation>
    <scope>NUCLEOTIDE SEQUENCE [LARGE SCALE GENOMIC DNA]</scope>
    <source>
        <strain evidence="5 6">ATCC PRA-207</strain>
    </source>
</reference>
<evidence type="ECO:0000256" key="2">
    <source>
        <dbReference type="ARBA" id="ARBA00022679"/>
    </source>
</evidence>
<proteinExistence type="inferred from homology"/>
<protein>
    <submittedName>
        <fullName evidence="5">N-acetyltransferase 9</fullName>
    </submittedName>
</protein>
<keyword evidence="6" id="KW-1185">Reference proteome</keyword>
<dbReference type="PROSITE" id="PS51186">
    <property type="entry name" value="GNAT"/>
    <property type="match status" value="1"/>
</dbReference>
<evidence type="ECO:0000256" key="3">
    <source>
        <dbReference type="ARBA" id="ARBA00023315"/>
    </source>
</evidence>
<dbReference type="SUPFAM" id="SSF55729">
    <property type="entry name" value="Acyl-CoA N-acyltransferases (Nat)"/>
    <property type="match status" value="1"/>
</dbReference>
<comment type="similarity">
    <text evidence="1">Belongs to the acetyltransferase family. GNAT subfamily.</text>
</comment>
<comment type="caution">
    <text evidence="5">The sequence shown here is derived from an EMBL/GenBank/DDBJ whole genome shotgun (WGS) entry which is preliminary data.</text>
</comment>
<evidence type="ECO:0000313" key="6">
    <source>
        <dbReference type="Proteomes" id="UP000553632"/>
    </source>
</evidence>
<dbReference type="Pfam" id="PF13302">
    <property type="entry name" value="Acetyltransf_3"/>
    <property type="match status" value="1"/>
</dbReference>
<dbReference type="GO" id="GO:0008080">
    <property type="term" value="F:N-acetyltransferase activity"/>
    <property type="evidence" value="ECO:0007669"/>
    <property type="project" value="InterPro"/>
</dbReference>
<evidence type="ECO:0000313" key="5">
    <source>
        <dbReference type="EMBL" id="KAF4759442.1"/>
    </source>
</evidence>
<dbReference type="InterPro" id="IPR016181">
    <property type="entry name" value="Acyl_CoA_acyltransferase"/>
</dbReference>
<dbReference type="EMBL" id="JABANO010000195">
    <property type="protein sequence ID" value="KAF4759442.1"/>
    <property type="molecule type" value="Genomic_DNA"/>
</dbReference>
<dbReference type="InterPro" id="IPR039135">
    <property type="entry name" value="NAT9-like"/>
</dbReference>
<evidence type="ECO:0000259" key="4">
    <source>
        <dbReference type="PROSITE" id="PS51186"/>
    </source>
</evidence>
<dbReference type="OMA" id="WHVPRYH"/>
<organism evidence="5 6">
    <name type="scientific">Perkinsus olseni</name>
    <name type="common">Perkinsus atlanticus</name>
    <dbReference type="NCBI Taxonomy" id="32597"/>
    <lineage>
        <taxon>Eukaryota</taxon>
        <taxon>Sar</taxon>
        <taxon>Alveolata</taxon>
        <taxon>Perkinsozoa</taxon>
        <taxon>Perkinsea</taxon>
        <taxon>Perkinsida</taxon>
        <taxon>Perkinsidae</taxon>
        <taxon>Perkinsus</taxon>
    </lineage>
</organism>
<dbReference type="Proteomes" id="UP000553632">
    <property type="component" value="Unassembled WGS sequence"/>
</dbReference>
<dbReference type="PANTHER" id="PTHR13256">
    <property type="entry name" value="N-ACETYLTRANSFERASE 9"/>
    <property type="match status" value="1"/>
</dbReference>
<dbReference type="InterPro" id="IPR000182">
    <property type="entry name" value="GNAT_dom"/>
</dbReference>
<dbReference type="PANTHER" id="PTHR13256:SF16">
    <property type="entry name" value="ALPHA_BETA-TUBULIN-N-ACETYLTRANSFERASE 9"/>
    <property type="match status" value="1"/>
</dbReference>